<dbReference type="EMBL" id="MXAV01000034">
    <property type="protein sequence ID" value="PKY10728.1"/>
    <property type="molecule type" value="Genomic_DNA"/>
</dbReference>
<dbReference type="AlphaFoldDB" id="A0A2I1DLI2"/>
<protein>
    <submittedName>
        <fullName evidence="1">Uncharacterized protein</fullName>
    </submittedName>
</protein>
<evidence type="ECO:0000313" key="2">
    <source>
        <dbReference type="Proteomes" id="UP000234329"/>
    </source>
</evidence>
<name>A0A2I1DLI2_9PROT</name>
<reference evidence="1 2" key="1">
    <citation type="submission" date="2017-03" db="EMBL/GenBank/DDBJ databases">
        <title>Draft genime sequence of the acidophilic sulfur-oxidizing bacterium Acidithiobacillus sp. SH, isolated from seawater.</title>
        <authorList>
            <person name="Sharmin S."/>
            <person name="Tokuhisa M."/>
            <person name="Kanao T."/>
            <person name="Kamimura K."/>
        </authorList>
    </citation>
    <scope>NUCLEOTIDE SEQUENCE [LARGE SCALE GENOMIC DNA]</scope>
    <source>
        <strain evidence="1 2">SH</strain>
    </source>
</reference>
<accession>A0A2I1DLI2</accession>
<keyword evidence="2" id="KW-1185">Reference proteome</keyword>
<proteinExistence type="predicted"/>
<organism evidence="1 2">
    <name type="scientific">Acidithiobacillus marinus</name>
    <dbReference type="NCBI Taxonomy" id="187490"/>
    <lineage>
        <taxon>Bacteria</taxon>
        <taxon>Pseudomonadati</taxon>
        <taxon>Pseudomonadota</taxon>
        <taxon>Acidithiobacillia</taxon>
        <taxon>Acidithiobacillales</taxon>
        <taxon>Acidithiobacillaceae</taxon>
        <taxon>Acidithiobacillus</taxon>
    </lineage>
</organism>
<dbReference type="Proteomes" id="UP000234329">
    <property type="component" value="Unassembled WGS sequence"/>
</dbReference>
<dbReference type="Pfam" id="PF19456">
    <property type="entry name" value="MobI"/>
    <property type="match status" value="1"/>
</dbReference>
<gene>
    <name evidence="1" type="ORF">B1757_09160</name>
</gene>
<dbReference type="OrthoDB" id="9987933at2"/>
<dbReference type="InterPro" id="IPR045809">
    <property type="entry name" value="MobI"/>
</dbReference>
<evidence type="ECO:0000313" key="1">
    <source>
        <dbReference type="EMBL" id="PKY10728.1"/>
    </source>
</evidence>
<dbReference type="InParanoid" id="A0A2I1DLI2"/>
<dbReference type="RefSeq" id="WP_101538022.1">
    <property type="nucleotide sequence ID" value="NZ_MXAV01000034.1"/>
</dbReference>
<comment type="caution">
    <text evidence="1">The sequence shown here is derived from an EMBL/GenBank/DDBJ whole genome shotgun (WGS) entry which is preliminary data.</text>
</comment>
<sequence>MNHQTEARRNLEVMFQRQMLFYQQVQDIIFDDAQKKAQEFYAIQKKLSQQVHKDNQNKDWSDLSIAVRKTINGSVTVHWRIRIWYKSTNNSRKNFNARHISKARNSQNYKKSLAKHAIAEEYETVMKLEDQFERLRKFSKTVQDARRQMLKTSKELGFSMKDEPFIIGQESAYALHEQIGNLMLLLRHKIWPTQTDADRQADFVPLIDPHAGLPRDVDTRELNTSLQKLEEAHVVLGNLLII</sequence>